<sequence>QASFRAARSKLWRHLNETAWGVGRILPAPAYENRQLNFLVFSLQPSVFSPCPVTMTKAGS</sequence>
<dbReference type="RefSeq" id="WP_020876370.1">
    <property type="nucleotide sequence ID" value="NZ_ATHJ01000073.1"/>
</dbReference>
<dbReference type="Proteomes" id="UP000014977">
    <property type="component" value="Unassembled WGS sequence"/>
</dbReference>
<dbReference type="EMBL" id="ATHJ01000073">
    <property type="protein sequence ID" value="EPR41660.1"/>
    <property type="molecule type" value="Genomic_DNA"/>
</dbReference>
<reference evidence="1 2" key="1">
    <citation type="journal article" date="2013" name="Genome Announc.">
        <title>Draft genome sequences for three mercury-methylating, sulfate-reducing bacteria.</title>
        <authorList>
            <person name="Brown S.D."/>
            <person name="Hurt R.A.Jr."/>
            <person name="Gilmour C.C."/>
            <person name="Elias D.A."/>
        </authorList>
    </citation>
    <scope>NUCLEOTIDE SEQUENCE [LARGE SCALE GENOMIC DNA]</scope>
    <source>
        <strain evidence="1 2">DSM 2059</strain>
    </source>
</reference>
<name>S7TY31_DESML</name>
<proteinExistence type="predicted"/>
<gene>
    <name evidence="1" type="ORF">dsmv_1939</name>
</gene>
<organism evidence="1 2">
    <name type="scientific">Desulfococcus multivorans DSM 2059</name>
    <dbReference type="NCBI Taxonomy" id="1121405"/>
    <lineage>
        <taxon>Bacteria</taxon>
        <taxon>Pseudomonadati</taxon>
        <taxon>Thermodesulfobacteriota</taxon>
        <taxon>Desulfobacteria</taxon>
        <taxon>Desulfobacterales</taxon>
        <taxon>Desulfococcaceae</taxon>
        <taxon>Desulfococcus</taxon>
    </lineage>
</organism>
<feature type="non-terminal residue" evidence="1">
    <location>
        <position position="1"/>
    </location>
</feature>
<protein>
    <submittedName>
        <fullName evidence="1">Uncharacterized protein</fullName>
    </submittedName>
</protein>
<accession>S7TY31</accession>
<dbReference type="AlphaFoldDB" id="S7TY31"/>
<evidence type="ECO:0000313" key="2">
    <source>
        <dbReference type="Proteomes" id="UP000014977"/>
    </source>
</evidence>
<comment type="caution">
    <text evidence="1">The sequence shown here is derived from an EMBL/GenBank/DDBJ whole genome shotgun (WGS) entry which is preliminary data.</text>
</comment>
<evidence type="ECO:0000313" key="1">
    <source>
        <dbReference type="EMBL" id="EPR41660.1"/>
    </source>
</evidence>
<keyword evidence="2" id="KW-1185">Reference proteome</keyword>